<gene>
    <name evidence="11" type="ORF">HLUCCA11_21165</name>
</gene>
<dbReference type="Gene3D" id="3.40.50.300">
    <property type="entry name" value="P-loop containing nucleotide triphosphate hydrolases"/>
    <property type="match status" value="1"/>
</dbReference>
<dbReference type="PROSITE" id="PS50005">
    <property type="entry name" value="TPR"/>
    <property type="match status" value="1"/>
</dbReference>
<protein>
    <recommendedName>
        <fullName evidence="2">histidine kinase</fullName>
        <ecNumber evidence="2">2.7.13.3</ecNumber>
    </recommendedName>
</protein>
<evidence type="ECO:0000259" key="9">
    <source>
        <dbReference type="PROSITE" id="PS50109"/>
    </source>
</evidence>
<keyword evidence="6" id="KW-0802">TPR repeat</keyword>
<dbReference type="SMART" id="SM00388">
    <property type="entry name" value="HisKA"/>
    <property type="match status" value="1"/>
</dbReference>
<evidence type="ECO:0000256" key="6">
    <source>
        <dbReference type="PROSITE-ProRule" id="PRU00339"/>
    </source>
</evidence>
<dbReference type="CDD" id="cd00082">
    <property type="entry name" value="HisKA"/>
    <property type="match status" value="1"/>
</dbReference>
<keyword evidence="7" id="KW-0175">Coiled coil</keyword>
<evidence type="ECO:0000313" key="12">
    <source>
        <dbReference type="Proteomes" id="UP000050465"/>
    </source>
</evidence>
<dbReference type="SUPFAM" id="SSF55781">
    <property type="entry name" value="GAF domain-like"/>
    <property type="match status" value="1"/>
</dbReference>
<dbReference type="InterPro" id="IPR008271">
    <property type="entry name" value="Ser/Thr_kinase_AS"/>
</dbReference>
<keyword evidence="4" id="KW-0418">Kinase</keyword>
<dbReference type="InterPro" id="IPR003594">
    <property type="entry name" value="HATPase_dom"/>
</dbReference>
<dbReference type="PROSITE" id="PS50112">
    <property type="entry name" value="PAS"/>
    <property type="match status" value="1"/>
</dbReference>
<dbReference type="GO" id="GO:0005524">
    <property type="term" value="F:ATP binding"/>
    <property type="evidence" value="ECO:0007669"/>
    <property type="project" value="InterPro"/>
</dbReference>
<organism evidence="11 12">
    <name type="scientific">Phormidesmis priestleyi Ana</name>
    <dbReference type="NCBI Taxonomy" id="1666911"/>
    <lineage>
        <taxon>Bacteria</taxon>
        <taxon>Bacillati</taxon>
        <taxon>Cyanobacteriota</taxon>
        <taxon>Cyanophyceae</taxon>
        <taxon>Leptolyngbyales</taxon>
        <taxon>Leptolyngbyaceae</taxon>
        <taxon>Phormidesmis</taxon>
    </lineage>
</organism>
<keyword evidence="4" id="KW-0808">Transferase</keyword>
<evidence type="ECO:0000259" key="10">
    <source>
        <dbReference type="PROSITE" id="PS50112"/>
    </source>
</evidence>
<feature type="domain" description="Protein kinase" evidence="8">
    <location>
        <begin position="18"/>
        <end position="278"/>
    </location>
</feature>
<dbReference type="Gene3D" id="3.30.450.40">
    <property type="match status" value="1"/>
</dbReference>
<keyword evidence="3" id="KW-0597">Phosphoprotein</keyword>
<dbReference type="Pfam" id="PF13426">
    <property type="entry name" value="PAS_9"/>
    <property type="match status" value="1"/>
</dbReference>
<dbReference type="SUPFAM" id="SSF56112">
    <property type="entry name" value="Protein kinase-like (PK-like)"/>
    <property type="match status" value="1"/>
</dbReference>
<dbReference type="PROSITE" id="PS00108">
    <property type="entry name" value="PROTEIN_KINASE_ST"/>
    <property type="match status" value="1"/>
</dbReference>
<evidence type="ECO:0000256" key="1">
    <source>
        <dbReference type="ARBA" id="ARBA00000085"/>
    </source>
</evidence>
<evidence type="ECO:0000256" key="4">
    <source>
        <dbReference type="ARBA" id="ARBA00022777"/>
    </source>
</evidence>
<dbReference type="InterPro" id="IPR041664">
    <property type="entry name" value="AAA_16"/>
</dbReference>
<sequence>MTYSENTSSNSLPDILGYAIVEQLYLGSRTAVYRAVQIAQQRPVVIKVLRREYPSFGELVQFRNQYAIAKKLPIPGIVQPLSLESFGSGYALVMEDSGGVALGKYLKQKPLALVEVLAIALQLTDILHHLCQHRVVHKDLKPANILIHPDSKQVQLIDFSIASLLDKETQEIQSPNTLEGTLAYLSPEQTGRMNRGIDYRADFYALGVTLYELLTGTLPFTSDDPLELMHCHIAKVPVPVNQVKPAVPVIVAAIVTKLMAKNAEDRYQSALGLKHDLEQCLRQWKTTGEIVEFELGQRDLSDRFLIPEKLYGRQAEVKALLAAFDRVANGASELMLITGFSGIGKTAVVNEVHKPIVQQRGYFIKGKFDQFNRNIPLSAFVQALRDLMGQILSEPDEQLAQWQAKILTVLGESGQVLMDVIPELEQIIGKQPSAPELSGSAAQNRFNLLFQKFIEVFTTAEHPLVLFLDDLQWADLASLELLKLLMNDNGYLLMLGAYRDNEVSPTHPCILMVEELKKAQAIVNTITLASLDLADTNHLIADTLNCSRELAQPLTELIDRKTKGNPFFTTQFLKALHEEGQISFNRDHRYWECDIVQIKSLALTDDVVEFMALQLQKLSPETQLTIQLAACIGNQFDLETLAIISEQSPTDAARVLWEILREGLILPTSQIYKFFQGKEQPETQRSVNPTYRFLHDRVQQAAYSLIPEAHRATIHYRIGRLLLSHFSSATQEERFFEIIGHLNSGIDLIVDPDEKLDLARLNLTAGRKAVSSNAYGAALEYLNQAIELLPDDAWEKHYAFTLEIHHHRLDAAYLTTRFEDLEIWIELVLQQAISVLDCIKVYETRIMARRSQGRFLEVVETGLKVLKLLGIEFPAQPTPDDVSAAYARSQQSWQGRVPLSLLDLPAMQDPQLIAAMQIMSKIVPSAHIAAPLLLPLLSFKQIELSIEHGNCPTSIFSYADYGLILCGIIGDITTGYEFGQLSLALLEKLQITPSTSRAYFIVNAFIRHWQEPLQHSIPFLLEGYRSGLESGDWECVALNLLTASHYQYWTGKELQELAEDMLIYRQIIDQVKQESTLISHEIYLQTVLNLLGQTEVPYRLQGDIFDAEQSLPRLQFANDRVGLCHTYLNQALLCYLFEKNELAMQYASHLEEYADGATGFVQMAILVFYDALIQIRGYSAALPEEQILILERIGAHQAKLQGWAMHAPFNHQHRWQLVAAEQHRVLNQKADAIEYYDLAIAGANQHGFIQEEALANELAAKFYLDWGKEKIAQEYLTNAYYGYAHWGAKAKVQHLGLRYPQLLAPIFQQQFATLCVTETLFAPEPPTTFQTSQAQTSGTCGSTSISATLDLASVLKASQALSSEIHLDKLLANLLHTVLENAGADKGVLLIPRKNQWFIEAIATVDQPTQVQPIALADSLEVPQSLINTVKRSREPVVIVDASIHPALANDTYLMQQQAKSLLCTPILQQGKLVAILYLENHITVGAFTSDRVELLNLLCAQAAISLENARLYRQISEALKDLQYKEAQSRGIFEAAADGLLITDLETGMIIDANPAYCQMHGHAYSDILQLNPLDFIPPDRHDKFFTFLKTIKAGQEFTCEATCKKQDGTPFNIEISSVPFWYNGNYCGLSVIRDLTERKQMELSIKEKNHSLEQTMIELQQAQMQMVQSEKMSALGNLVAGVAHEINNPIGFLKGSIKNAKDYVHDLQGHLALYQQYYPNPVEPIQENVEDIDLAFICEDLPKLLGSMTGATSRIQSISTSLRTFSRADTEHKVSANLLEGLDSTLLILKYRLNANENRPAIEVVKEYGDLPVIDCFPGRLNQVFMNLLANAIDVFDEAAQQSTFAKLQDRPQLITIKTALLAEKKAVEIRIKDNGKGMPEAVKERIFDHLFTTKGVGKGTGLGLSIAKQIVVEAHRGDLSVTSQPGQGTEFCIQLPTLPDD</sequence>
<evidence type="ECO:0000313" key="11">
    <source>
        <dbReference type="EMBL" id="KPQ32588.1"/>
    </source>
</evidence>
<accession>A0A0P7YQS7</accession>
<dbReference type="InterPro" id="IPR000014">
    <property type="entry name" value="PAS"/>
</dbReference>
<dbReference type="CDD" id="cd00130">
    <property type="entry name" value="PAS"/>
    <property type="match status" value="1"/>
</dbReference>
<dbReference type="SUPFAM" id="SSF55785">
    <property type="entry name" value="PYP-like sensor domain (PAS domain)"/>
    <property type="match status" value="1"/>
</dbReference>
<dbReference type="InterPro" id="IPR036890">
    <property type="entry name" value="HATPase_C_sf"/>
</dbReference>
<dbReference type="InterPro" id="IPR005467">
    <property type="entry name" value="His_kinase_dom"/>
</dbReference>
<dbReference type="Gene3D" id="3.30.200.20">
    <property type="entry name" value="Phosphorylase Kinase, domain 1"/>
    <property type="match status" value="1"/>
</dbReference>
<dbReference type="NCBIfam" id="TIGR00229">
    <property type="entry name" value="sensory_box"/>
    <property type="match status" value="1"/>
</dbReference>
<feature type="domain" description="Histidine kinase" evidence="9">
    <location>
        <begin position="1683"/>
        <end position="1942"/>
    </location>
</feature>
<evidence type="ECO:0000256" key="2">
    <source>
        <dbReference type="ARBA" id="ARBA00012438"/>
    </source>
</evidence>
<dbReference type="InterPro" id="IPR029016">
    <property type="entry name" value="GAF-like_dom_sf"/>
</dbReference>
<evidence type="ECO:0000259" key="8">
    <source>
        <dbReference type="PROSITE" id="PS50011"/>
    </source>
</evidence>
<keyword evidence="5" id="KW-0902">Two-component regulatory system</keyword>
<dbReference type="InterPro" id="IPR003018">
    <property type="entry name" value="GAF"/>
</dbReference>
<dbReference type="Proteomes" id="UP000050465">
    <property type="component" value="Unassembled WGS sequence"/>
</dbReference>
<dbReference type="PROSITE" id="PS50109">
    <property type="entry name" value="HIS_KIN"/>
    <property type="match status" value="1"/>
</dbReference>
<dbReference type="InterPro" id="IPR027417">
    <property type="entry name" value="P-loop_NTPase"/>
</dbReference>
<dbReference type="InterPro" id="IPR000719">
    <property type="entry name" value="Prot_kinase_dom"/>
</dbReference>
<dbReference type="Gene3D" id="1.10.510.10">
    <property type="entry name" value="Transferase(Phosphotransferase) domain 1"/>
    <property type="match status" value="1"/>
</dbReference>
<dbReference type="SMART" id="SM00220">
    <property type="entry name" value="S_TKc"/>
    <property type="match status" value="1"/>
</dbReference>
<dbReference type="STRING" id="1666911.HLUCCA11_21165"/>
<feature type="coiled-coil region" evidence="7">
    <location>
        <begin position="1647"/>
        <end position="1674"/>
    </location>
</feature>
<dbReference type="InterPro" id="IPR053159">
    <property type="entry name" value="Hybrid_Histidine_Kinase"/>
</dbReference>
<dbReference type="SMART" id="SM00065">
    <property type="entry name" value="GAF"/>
    <property type="match status" value="1"/>
</dbReference>
<dbReference type="PANTHER" id="PTHR43642:SF1">
    <property type="entry name" value="HYBRID SIGNAL TRANSDUCTION HISTIDINE KINASE G"/>
    <property type="match status" value="1"/>
</dbReference>
<feature type="domain" description="PAS" evidence="10">
    <location>
        <begin position="1526"/>
        <end position="1597"/>
    </location>
</feature>
<dbReference type="SUPFAM" id="SSF52540">
    <property type="entry name" value="P-loop containing nucleoside triphosphate hydrolases"/>
    <property type="match status" value="1"/>
</dbReference>
<reference evidence="11 12" key="1">
    <citation type="submission" date="2015-09" db="EMBL/GenBank/DDBJ databases">
        <title>Identification and resolution of microdiversity through metagenomic sequencing of parallel consortia.</title>
        <authorList>
            <person name="Nelson W.C."/>
            <person name="Romine M.F."/>
            <person name="Lindemann S.R."/>
        </authorList>
    </citation>
    <scope>NUCLEOTIDE SEQUENCE [LARGE SCALE GENOMIC DNA]</scope>
    <source>
        <strain evidence="11">Ana</strain>
    </source>
</reference>
<dbReference type="InterPro" id="IPR036097">
    <property type="entry name" value="HisK_dim/P_sf"/>
</dbReference>
<dbReference type="InterPro" id="IPR003661">
    <property type="entry name" value="HisK_dim/P_dom"/>
</dbReference>
<dbReference type="EC" id="2.7.13.3" evidence="2"/>
<dbReference type="InterPro" id="IPR004358">
    <property type="entry name" value="Sig_transdc_His_kin-like_C"/>
</dbReference>
<dbReference type="InterPro" id="IPR035965">
    <property type="entry name" value="PAS-like_dom_sf"/>
</dbReference>
<proteinExistence type="predicted"/>
<dbReference type="Gene3D" id="3.30.565.10">
    <property type="entry name" value="Histidine kinase-like ATPase, C-terminal domain"/>
    <property type="match status" value="1"/>
</dbReference>
<evidence type="ECO:0000256" key="7">
    <source>
        <dbReference type="SAM" id="Coils"/>
    </source>
</evidence>
<dbReference type="SMART" id="SM00091">
    <property type="entry name" value="PAS"/>
    <property type="match status" value="1"/>
</dbReference>
<dbReference type="CDD" id="cd14014">
    <property type="entry name" value="STKc_PknB_like"/>
    <property type="match status" value="1"/>
</dbReference>
<dbReference type="Pfam" id="PF02518">
    <property type="entry name" value="HATPase_c"/>
    <property type="match status" value="1"/>
</dbReference>
<dbReference type="GO" id="GO:0000155">
    <property type="term" value="F:phosphorelay sensor kinase activity"/>
    <property type="evidence" value="ECO:0007669"/>
    <property type="project" value="InterPro"/>
</dbReference>
<dbReference type="PRINTS" id="PR00344">
    <property type="entry name" value="BCTRLSENSOR"/>
</dbReference>
<dbReference type="InterPro" id="IPR019734">
    <property type="entry name" value="TPR_rpt"/>
</dbReference>
<dbReference type="PATRIC" id="fig|1666911.3.peg.3191"/>
<dbReference type="PROSITE" id="PS50011">
    <property type="entry name" value="PROTEIN_KINASE_DOM"/>
    <property type="match status" value="1"/>
</dbReference>
<dbReference type="InterPro" id="IPR011009">
    <property type="entry name" value="Kinase-like_dom_sf"/>
</dbReference>
<dbReference type="SUPFAM" id="SSF55874">
    <property type="entry name" value="ATPase domain of HSP90 chaperone/DNA topoisomerase II/histidine kinase"/>
    <property type="match status" value="1"/>
</dbReference>
<comment type="caution">
    <text evidence="11">The sequence shown here is derived from an EMBL/GenBank/DDBJ whole genome shotgun (WGS) entry which is preliminary data.</text>
</comment>
<dbReference type="SMART" id="SM00387">
    <property type="entry name" value="HATPase_c"/>
    <property type="match status" value="1"/>
</dbReference>
<dbReference type="PANTHER" id="PTHR43642">
    <property type="entry name" value="HYBRID SIGNAL TRANSDUCTION HISTIDINE KINASE G"/>
    <property type="match status" value="1"/>
</dbReference>
<feature type="repeat" description="TPR" evidence="6">
    <location>
        <begin position="759"/>
        <end position="792"/>
    </location>
</feature>
<dbReference type="Pfam" id="PF00069">
    <property type="entry name" value="Pkinase"/>
    <property type="match status" value="1"/>
</dbReference>
<dbReference type="Pfam" id="PF13191">
    <property type="entry name" value="AAA_16"/>
    <property type="match status" value="1"/>
</dbReference>
<dbReference type="Gene3D" id="3.30.450.20">
    <property type="entry name" value="PAS domain"/>
    <property type="match status" value="1"/>
</dbReference>
<dbReference type="Pfam" id="PF01590">
    <property type="entry name" value="GAF"/>
    <property type="match status" value="1"/>
</dbReference>
<name>A0A0P7YQS7_9CYAN</name>
<evidence type="ECO:0000256" key="5">
    <source>
        <dbReference type="ARBA" id="ARBA00023012"/>
    </source>
</evidence>
<comment type="catalytic activity">
    <reaction evidence="1">
        <text>ATP + protein L-histidine = ADP + protein N-phospho-L-histidine.</text>
        <dbReference type="EC" id="2.7.13.3"/>
    </reaction>
</comment>
<dbReference type="EMBL" id="LJZR01000052">
    <property type="protein sequence ID" value="KPQ32588.1"/>
    <property type="molecule type" value="Genomic_DNA"/>
</dbReference>
<dbReference type="SUPFAM" id="SSF47384">
    <property type="entry name" value="Homodimeric domain of signal transducing histidine kinase"/>
    <property type="match status" value="1"/>
</dbReference>
<dbReference type="Gene3D" id="1.10.287.130">
    <property type="match status" value="1"/>
</dbReference>
<evidence type="ECO:0000256" key="3">
    <source>
        <dbReference type="ARBA" id="ARBA00022553"/>
    </source>
</evidence>